<dbReference type="Gene3D" id="3.90.1300.10">
    <property type="entry name" value="Amidase signature (AS) domain"/>
    <property type="match status" value="1"/>
</dbReference>
<dbReference type="InterPro" id="IPR020556">
    <property type="entry name" value="Amidase_CS"/>
</dbReference>
<dbReference type="OrthoDB" id="9811471at2"/>
<proteinExistence type="predicted"/>
<dbReference type="InterPro" id="IPR036928">
    <property type="entry name" value="AS_sf"/>
</dbReference>
<evidence type="ECO:0000259" key="2">
    <source>
        <dbReference type="Pfam" id="PF01425"/>
    </source>
</evidence>
<dbReference type="PANTHER" id="PTHR11895">
    <property type="entry name" value="TRANSAMIDASE"/>
    <property type="match status" value="1"/>
</dbReference>
<feature type="compositionally biased region" description="Basic and acidic residues" evidence="1">
    <location>
        <begin position="237"/>
        <end position="247"/>
    </location>
</feature>
<dbReference type="RefSeq" id="WP_141197907.1">
    <property type="nucleotide sequence ID" value="NZ_CP041186.1"/>
</dbReference>
<accession>A0A4Y6PSX6</accession>
<feature type="region of interest" description="Disordered" evidence="1">
    <location>
        <begin position="1"/>
        <end position="20"/>
    </location>
</feature>
<gene>
    <name evidence="3" type="ORF">FIV42_11935</name>
</gene>
<dbReference type="GO" id="GO:0003824">
    <property type="term" value="F:catalytic activity"/>
    <property type="evidence" value="ECO:0007669"/>
    <property type="project" value="InterPro"/>
</dbReference>
<dbReference type="InterPro" id="IPR023631">
    <property type="entry name" value="Amidase_dom"/>
</dbReference>
<dbReference type="Proteomes" id="UP000315995">
    <property type="component" value="Chromosome"/>
</dbReference>
<dbReference type="PANTHER" id="PTHR11895:SF67">
    <property type="entry name" value="AMIDASE DOMAIN-CONTAINING PROTEIN"/>
    <property type="match status" value="1"/>
</dbReference>
<dbReference type="PROSITE" id="PS00571">
    <property type="entry name" value="AMIDASES"/>
    <property type="match status" value="1"/>
</dbReference>
<evidence type="ECO:0000256" key="1">
    <source>
        <dbReference type="SAM" id="MobiDB-lite"/>
    </source>
</evidence>
<sequence length="473" mass="50640">MADGRMTARDYAKAYRDGERTPEDVVEAAIAAVRLSGQQAQPLDAFVLLDEDDVRKQAAQSARRFEQGSPKSVLDGVPVAVKDEFDIAGFPTTAGTCFRGNKIAREDSAIVERLREAGAIIFGKTAMHEIGFGGTGINPKHITARNPHDLSRAPGGSSSGSAAAVAAGVCPIAVGSDAGGSVRIPSAFCGIYGIKPTYGRIPTAGGALLAWSLDHIGPLAASIDDLAVFYDLTAGAHPRDEETHGQPEPEPVGELDPPEPTELRIAWTPEMGEDAEAPVKHAFLNAIGALRRAGAVVEERKVPHIHQAQRVGYVTMAAEAAGTQRDWLRQHRDEYNWDTRLLLAVGERISTQEYLHAQRVRTVVVDEFAKVFDDYDFFITPTTGMVAPEITQGAMETGEVNSRINAYVSRYTFLGNISGYPSVSIPCGVDAKGLPVGLMIYAAPWKEKALLNAAAAIDALVDGVPRPPVFFEV</sequence>
<dbReference type="AlphaFoldDB" id="A0A4Y6PSX6"/>
<keyword evidence="4" id="KW-1185">Reference proteome</keyword>
<dbReference type="InterPro" id="IPR000120">
    <property type="entry name" value="Amidase"/>
</dbReference>
<evidence type="ECO:0000313" key="4">
    <source>
        <dbReference type="Proteomes" id="UP000315995"/>
    </source>
</evidence>
<name>A0A4Y6PSX6_PERCE</name>
<dbReference type="Pfam" id="PF01425">
    <property type="entry name" value="Amidase"/>
    <property type="match status" value="1"/>
</dbReference>
<reference evidence="3 4" key="1">
    <citation type="submission" date="2019-06" db="EMBL/GenBank/DDBJ databases">
        <title>Persicimonas caeni gen. nov., sp. nov., a predatory bacterium isolated from solar saltern.</title>
        <authorList>
            <person name="Wang S."/>
        </authorList>
    </citation>
    <scope>NUCLEOTIDE SEQUENCE [LARGE SCALE GENOMIC DNA]</scope>
    <source>
        <strain evidence="3 4">YN101</strain>
    </source>
</reference>
<feature type="domain" description="Amidase" evidence="2">
    <location>
        <begin position="39"/>
        <end position="451"/>
    </location>
</feature>
<dbReference type="SUPFAM" id="SSF75304">
    <property type="entry name" value="Amidase signature (AS) enzymes"/>
    <property type="match status" value="1"/>
</dbReference>
<feature type="region of interest" description="Disordered" evidence="1">
    <location>
        <begin position="237"/>
        <end position="259"/>
    </location>
</feature>
<organism evidence="3 4">
    <name type="scientific">Persicimonas caeni</name>
    <dbReference type="NCBI Taxonomy" id="2292766"/>
    <lineage>
        <taxon>Bacteria</taxon>
        <taxon>Deltaproteobacteria</taxon>
        <taxon>Bradymonadales</taxon>
        <taxon>Bradymonadaceae</taxon>
        <taxon>Persicimonas</taxon>
    </lineage>
</organism>
<dbReference type="EMBL" id="CP041186">
    <property type="protein sequence ID" value="QDG51426.1"/>
    <property type="molecule type" value="Genomic_DNA"/>
</dbReference>
<protein>
    <submittedName>
        <fullName evidence="3">Amidase</fullName>
    </submittedName>
</protein>
<accession>A0A5B8Y634</accession>
<evidence type="ECO:0000313" key="3">
    <source>
        <dbReference type="EMBL" id="QDG51426.1"/>
    </source>
</evidence>